<keyword evidence="1" id="KW-0175">Coiled coil</keyword>
<feature type="region of interest" description="Disordered" evidence="2">
    <location>
        <begin position="540"/>
        <end position="560"/>
    </location>
</feature>
<evidence type="ECO:0000313" key="4">
    <source>
        <dbReference type="Proteomes" id="UP001431209"/>
    </source>
</evidence>
<proteinExistence type="predicted"/>
<evidence type="ECO:0000256" key="1">
    <source>
        <dbReference type="SAM" id="Coils"/>
    </source>
</evidence>
<protein>
    <submittedName>
        <fullName evidence="3">Uncharacterized protein</fullName>
    </submittedName>
</protein>
<dbReference type="AlphaFoldDB" id="A0AAW2YYE6"/>
<name>A0AAW2YYE6_9EUKA</name>
<dbReference type="Proteomes" id="UP001431209">
    <property type="component" value="Unassembled WGS sequence"/>
</dbReference>
<organism evidence="3 4">
    <name type="scientific">Acrasis kona</name>
    <dbReference type="NCBI Taxonomy" id="1008807"/>
    <lineage>
        <taxon>Eukaryota</taxon>
        <taxon>Discoba</taxon>
        <taxon>Heterolobosea</taxon>
        <taxon>Tetramitia</taxon>
        <taxon>Eutetramitia</taxon>
        <taxon>Acrasidae</taxon>
        <taxon>Acrasis</taxon>
    </lineage>
</organism>
<comment type="caution">
    <text evidence="3">The sequence shown here is derived from an EMBL/GenBank/DDBJ whole genome shotgun (WGS) entry which is preliminary data.</text>
</comment>
<keyword evidence="4" id="KW-1185">Reference proteome</keyword>
<gene>
    <name evidence="3" type="ORF">AKO1_013367</name>
</gene>
<dbReference type="PANTHER" id="PTHR33331:SF13">
    <property type="entry name" value="COILED-COIL DOMAIN CONTAINING 162"/>
    <property type="match status" value="1"/>
</dbReference>
<dbReference type="PANTHER" id="PTHR33331">
    <property type="entry name" value="COILED-COIL DOMAIN-CONTAINING PROTEIN 162"/>
    <property type="match status" value="1"/>
</dbReference>
<evidence type="ECO:0000256" key="2">
    <source>
        <dbReference type="SAM" id="MobiDB-lite"/>
    </source>
</evidence>
<evidence type="ECO:0000313" key="3">
    <source>
        <dbReference type="EMBL" id="KAL0482170.1"/>
    </source>
</evidence>
<feature type="coiled-coil region" evidence="1">
    <location>
        <begin position="195"/>
        <end position="261"/>
    </location>
</feature>
<sequence length="628" mass="72251">MKTWRDDEIDQVHVDCDTKLDHNIKMIFNLEQKLKLLEYKLEVDGRSFTRRVQGEVADKSYDLVFRVDQLQRQNQDLQNKIDHLHVQVKDELRIEYEDSVMKLTHELMMVKGKFSEYRRSLLNQMQNKFEQVKKDALIQIATPSTSQGSASFKQKALRIVMDDNEIAKLKRETEDQKSLSEKLIILNKLKLLTLRGKYERRVRQAEDEKENAKKIYFGNKSKIEERENLLRQQLMKTQQLLSNMEMEVERLRKDLQLQIKNKQKLVNWKVKNAQLLDELEVKVEKYERWNKVDVDKILLELEKKKQELEHYTKTKTKDSKKSDFVENKSKKTIDLLKKKIVKERDMKEKVLQKMEEMHQDKDQGHEAGTWQRRYFDAMADLQSVNAENSILRQHLEKIGTDASHVLVHNNDVSPTSAHTPDVYFNDAVSVSSQGTFSSRPMSAASGSGTRRNYRQTLVPHLNIGRQPSTIAFSSEPTPNSAYREVQHSMSASSLRRPSTSTDHTSSFLFDMDNLNQRSGTSQTVYANSRPMAVMPGYRVRSTTPTSNSSRQLNKTLGGSVKQNMSSSVLSQSPQMVVANTNAPVRPRSAGVNIKNRVSSAGPVSRLGSVVGVVAPVKRPSTATYYQDK</sequence>
<dbReference type="EMBL" id="JAOPGA020000821">
    <property type="protein sequence ID" value="KAL0482170.1"/>
    <property type="molecule type" value="Genomic_DNA"/>
</dbReference>
<dbReference type="InterPro" id="IPR040401">
    <property type="entry name" value="CCDC162"/>
</dbReference>
<reference evidence="3 4" key="1">
    <citation type="submission" date="2024-03" db="EMBL/GenBank/DDBJ databases">
        <title>The Acrasis kona genome and developmental transcriptomes reveal deep origins of eukaryotic multicellular pathways.</title>
        <authorList>
            <person name="Sheikh S."/>
            <person name="Fu C.-J."/>
            <person name="Brown M.W."/>
            <person name="Baldauf S.L."/>
        </authorList>
    </citation>
    <scope>NUCLEOTIDE SEQUENCE [LARGE SCALE GENOMIC DNA]</scope>
    <source>
        <strain evidence="3 4">ATCC MYA-3509</strain>
    </source>
</reference>
<feature type="non-terminal residue" evidence="3">
    <location>
        <position position="628"/>
    </location>
</feature>
<accession>A0AAW2YYE6</accession>